<protein>
    <submittedName>
        <fullName evidence="3">Cyclin family protein</fullName>
    </submittedName>
</protein>
<evidence type="ECO:0000313" key="4">
    <source>
        <dbReference type="Proteomes" id="UP001224775"/>
    </source>
</evidence>
<evidence type="ECO:0000256" key="1">
    <source>
        <dbReference type="RuleBase" id="RU000383"/>
    </source>
</evidence>
<dbReference type="InterPro" id="IPR039361">
    <property type="entry name" value="Cyclin"/>
</dbReference>
<comment type="similarity">
    <text evidence="1">Belongs to the cyclin family.</text>
</comment>
<dbReference type="InterPro" id="IPR013763">
    <property type="entry name" value="Cyclin-like_dom"/>
</dbReference>
<evidence type="ECO:0000259" key="2">
    <source>
        <dbReference type="SMART" id="SM00385"/>
    </source>
</evidence>
<feature type="domain" description="Cyclin-like" evidence="2">
    <location>
        <begin position="513"/>
        <end position="610"/>
    </location>
</feature>
<feature type="domain" description="Cyclin-like" evidence="2">
    <location>
        <begin position="55"/>
        <end position="152"/>
    </location>
</feature>
<dbReference type="Proteomes" id="UP001224775">
    <property type="component" value="Unassembled WGS sequence"/>
</dbReference>
<feature type="domain" description="Cyclin-like" evidence="2">
    <location>
        <begin position="749"/>
        <end position="846"/>
    </location>
</feature>
<dbReference type="FunFam" id="1.10.472.10:FF:000093">
    <property type="entry name" value="Predicted protein"/>
    <property type="match status" value="4"/>
</dbReference>
<gene>
    <name evidence="3" type="ORF">QTG54_002684</name>
</gene>
<comment type="caution">
    <text evidence="3">The sequence shown here is derived from an EMBL/GenBank/DDBJ whole genome shotgun (WGS) entry which is preliminary data.</text>
</comment>
<evidence type="ECO:0000313" key="3">
    <source>
        <dbReference type="EMBL" id="KAK1746077.1"/>
    </source>
</evidence>
<name>A0AAD8YIT7_9STRA</name>
<organism evidence="3 4">
    <name type="scientific">Skeletonema marinoi</name>
    <dbReference type="NCBI Taxonomy" id="267567"/>
    <lineage>
        <taxon>Eukaryota</taxon>
        <taxon>Sar</taxon>
        <taxon>Stramenopiles</taxon>
        <taxon>Ochrophyta</taxon>
        <taxon>Bacillariophyta</taxon>
        <taxon>Coscinodiscophyceae</taxon>
        <taxon>Thalassiosirophycidae</taxon>
        <taxon>Thalassiosirales</taxon>
        <taxon>Skeletonemataceae</taxon>
        <taxon>Skeletonema</taxon>
        <taxon>Skeletonema marinoi-dohrnii complex</taxon>
    </lineage>
</organism>
<dbReference type="EMBL" id="JATAAI010000004">
    <property type="protein sequence ID" value="KAK1746077.1"/>
    <property type="molecule type" value="Genomic_DNA"/>
</dbReference>
<dbReference type="AlphaFoldDB" id="A0AAD8YIT7"/>
<dbReference type="SUPFAM" id="SSF47954">
    <property type="entry name" value="Cyclin-like"/>
    <property type="match status" value="4"/>
</dbReference>
<keyword evidence="1" id="KW-0195">Cyclin</keyword>
<dbReference type="Gene3D" id="1.10.472.10">
    <property type="entry name" value="Cyclin-like"/>
    <property type="match status" value="8"/>
</dbReference>
<dbReference type="InterPro" id="IPR006671">
    <property type="entry name" value="Cyclin_N"/>
</dbReference>
<feature type="domain" description="Cyclin-like" evidence="2">
    <location>
        <begin position="284"/>
        <end position="381"/>
    </location>
</feature>
<sequence>MKPTENLSRNTEAVADSLAAMIKRELTTKNSCFDGYLNPSDRNMITADDRMKLVDWCYDIVDHCKLSRETVASAMDMVDRFLSMPSTSVHTARVSDEALVDPSKFQLLTIAALYTSIKINEKVAISSDLFAEMCSHVYTVEEIEDMERTLLIGLSWRCHAPTAHQVGMLIFSLLLPYVDIPEVTWGFLIDEMKYLTELAVRDYYFSTQRASTIALAAIFNVITIRSNMTMKPTENLSRNTEAVADSLAAMIKRELTTKYSCFDGYLNPSDRNMITADDRMKLVDWCYDIVDHCKLSRETVASAMDMVDRFLSMPSTSVHTARVSDEALVDPSKFQLLTIAALYTSIKINEKVAISSDLFAEMCSHVYTVEEIEDMERTLLIGLSWRCHAPTAHQVGMLIFSLLLPYVDIPEVTWGFLIDEMKYLTELAVRDYYFSTQRASTIALAAIFNVITIRSNMTMKPTENLSRNTEAVADSLAAMIKRELTTKYSCFDGYLNPSDRNMITADDRMKLVDWCYDIVDHCKLSRETVASAMDMVDRFLSMPSTSVHTARVSDEALVDPSKFQLLTIAALYTSIKINEKVAISSDLFAEMCSHVYTVEEIEDMERTLLIGLSWRCHAPTAHQVGMLIFSLLLPYVDIPEVTWGFLIDEMKYLTELAVRDYYFSTQRASTIALAAIFNVINSFRPAIRSNMTMKPTENLSRNTEAVADSLAAMIKRELTTKYSCYDYDGYLNPSDRNMITADDRMKLVDWCYDIVDHCKLSRETVASAMDMVDRFLSMPSTSVHTARVSDEALVDPSKFQLLTIAALYTSIKINEKVAISSDLFAEMCSHVYTVEEIEDMERTLLIGLSWRCHAPTAHQVGMLIFSLLLPYVDIPEVTWGFLIDEMRYLTELAVRDYYFSTQRASTVALAAVFNVINDTSTKERIELLGAYLNVMMECFDFDHPNQIAAARSRLKFLANPKIRVQEDNGDERSCLDDSMKTFRVSNRSFSPEEEARS</sequence>
<reference evidence="3" key="1">
    <citation type="submission" date="2023-06" db="EMBL/GenBank/DDBJ databases">
        <title>Survivors Of The Sea: Transcriptome response of Skeletonema marinoi to long-term dormancy.</title>
        <authorList>
            <person name="Pinder M.I.M."/>
            <person name="Kourtchenko O."/>
            <person name="Robertson E.K."/>
            <person name="Larsson T."/>
            <person name="Maumus F."/>
            <person name="Osuna-Cruz C.M."/>
            <person name="Vancaester E."/>
            <person name="Stenow R."/>
            <person name="Vandepoele K."/>
            <person name="Ploug H."/>
            <person name="Bruchert V."/>
            <person name="Godhe A."/>
            <person name="Topel M."/>
        </authorList>
    </citation>
    <scope>NUCLEOTIDE SEQUENCE</scope>
    <source>
        <strain evidence="3">R05AC</strain>
    </source>
</reference>
<proteinExistence type="inferred from homology"/>
<dbReference type="SMART" id="SM00385">
    <property type="entry name" value="CYCLIN"/>
    <property type="match status" value="4"/>
</dbReference>
<dbReference type="Pfam" id="PF00134">
    <property type="entry name" value="Cyclin_N"/>
    <property type="match status" value="4"/>
</dbReference>
<dbReference type="PANTHER" id="PTHR10177">
    <property type="entry name" value="CYCLINS"/>
    <property type="match status" value="1"/>
</dbReference>
<accession>A0AAD8YIT7</accession>
<keyword evidence="4" id="KW-1185">Reference proteome</keyword>
<dbReference type="InterPro" id="IPR036915">
    <property type="entry name" value="Cyclin-like_sf"/>
</dbReference>